<reference evidence="4" key="1">
    <citation type="journal article" date="2023" name="Plant J.">
        <title>Genome sequences and population genomics provide insights into the demographic history, inbreeding, and mutation load of two 'living fossil' tree species of Dipteronia.</title>
        <authorList>
            <person name="Feng Y."/>
            <person name="Comes H.P."/>
            <person name="Chen J."/>
            <person name="Zhu S."/>
            <person name="Lu R."/>
            <person name="Zhang X."/>
            <person name="Li P."/>
            <person name="Qiu J."/>
            <person name="Olsen K.M."/>
            <person name="Qiu Y."/>
        </authorList>
    </citation>
    <scope>NUCLEOTIDE SEQUENCE</scope>
    <source>
        <strain evidence="4">KIB01</strain>
    </source>
</reference>
<gene>
    <name evidence="4" type="ORF">Ddye_031768</name>
</gene>
<dbReference type="PANTHER" id="PTHR48025:SF1">
    <property type="entry name" value="RRM DOMAIN-CONTAINING PROTEIN"/>
    <property type="match status" value="1"/>
</dbReference>
<evidence type="ECO:0000313" key="5">
    <source>
        <dbReference type="Proteomes" id="UP001280121"/>
    </source>
</evidence>
<evidence type="ECO:0000256" key="1">
    <source>
        <dbReference type="ARBA" id="ARBA00022884"/>
    </source>
</evidence>
<dbReference type="InterPro" id="IPR050502">
    <property type="entry name" value="Euk_RNA-bind_prot"/>
</dbReference>
<comment type="caution">
    <text evidence="4">The sequence shown here is derived from an EMBL/GenBank/DDBJ whole genome shotgun (WGS) entry which is preliminary data.</text>
</comment>
<dbReference type="AlphaFoldDB" id="A0AAD9WMX1"/>
<dbReference type="GO" id="GO:0003729">
    <property type="term" value="F:mRNA binding"/>
    <property type="evidence" value="ECO:0007669"/>
    <property type="project" value="TreeGrafter"/>
</dbReference>
<dbReference type="InterPro" id="IPR035979">
    <property type="entry name" value="RBD_domain_sf"/>
</dbReference>
<keyword evidence="1 2" id="KW-0694">RNA-binding</keyword>
<protein>
    <recommendedName>
        <fullName evidence="3">RRM domain-containing protein</fullName>
    </recommendedName>
</protein>
<dbReference type="Pfam" id="PF00076">
    <property type="entry name" value="RRM_1"/>
    <property type="match status" value="1"/>
</dbReference>
<dbReference type="InterPro" id="IPR000504">
    <property type="entry name" value="RRM_dom"/>
</dbReference>
<dbReference type="EMBL" id="JANJYI010000009">
    <property type="protein sequence ID" value="KAK2636976.1"/>
    <property type="molecule type" value="Genomic_DNA"/>
</dbReference>
<organism evidence="4 5">
    <name type="scientific">Dipteronia dyeriana</name>
    <dbReference type="NCBI Taxonomy" id="168575"/>
    <lineage>
        <taxon>Eukaryota</taxon>
        <taxon>Viridiplantae</taxon>
        <taxon>Streptophyta</taxon>
        <taxon>Embryophyta</taxon>
        <taxon>Tracheophyta</taxon>
        <taxon>Spermatophyta</taxon>
        <taxon>Magnoliopsida</taxon>
        <taxon>eudicotyledons</taxon>
        <taxon>Gunneridae</taxon>
        <taxon>Pentapetalae</taxon>
        <taxon>rosids</taxon>
        <taxon>malvids</taxon>
        <taxon>Sapindales</taxon>
        <taxon>Sapindaceae</taxon>
        <taxon>Hippocastanoideae</taxon>
        <taxon>Acereae</taxon>
        <taxon>Dipteronia</taxon>
    </lineage>
</organism>
<feature type="domain" description="RRM" evidence="3">
    <location>
        <begin position="36"/>
        <end position="113"/>
    </location>
</feature>
<sequence>MTRGRERSFQSAEAFRSWNSDRVGWGVRKDFRENLVSVFVGNINPVVDSASLWGIFKPFGKVRDVFLSSNTNLRQSCYAFIRFESIEETNKAAQREDGMQIYRWPIRAKVTAYG</sequence>
<evidence type="ECO:0000313" key="4">
    <source>
        <dbReference type="EMBL" id="KAK2636976.1"/>
    </source>
</evidence>
<name>A0AAD9WMX1_9ROSI</name>
<dbReference type="SUPFAM" id="SSF54928">
    <property type="entry name" value="RNA-binding domain, RBD"/>
    <property type="match status" value="1"/>
</dbReference>
<accession>A0AAD9WMX1</accession>
<dbReference type="SMART" id="SM00360">
    <property type="entry name" value="RRM"/>
    <property type="match status" value="1"/>
</dbReference>
<dbReference type="Gene3D" id="3.30.70.330">
    <property type="match status" value="1"/>
</dbReference>
<evidence type="ECO:0000256" key="2">
    <source>
        <dbReference type="PROSITE-ProRule" id="PRU00176"/>
    </source>
</evidence>
<dbReference type="InterPro" id="IPR012677">
    <property type="entry name" value="Nucleotide-bd_a/b_plait_sf"/>
</dbReference>
<dbReference type="CDD" id="cd00590">
    <property type="entry name" value="RRM_SF"/>
    <property type="match status" value="1"/>
</dbReference>
<dbReference type="PANTHER" id="PTHR48025">
    <property type="entry name" value="OS02G0815200 PROTEIN"/>
    <property type="match status" value="1"/>
</dbReference>
<dbReference type="PROSITE" id="PS50102">
    <property type="entry name" value="RRM"/>
    <property type="match status" value="1"/>
</dbReference>
<evidence type="ECO:0000259" key="3">
    <source>
        <dbReference type="PROSITE" id="PS50102"/>
    </source>
</evidence>
<dbReference type="Proteomes" id="UP001280121">
    <property type="component" value="Unassembled WGS sequence"/>
</dbReference>
<proteinExistence type="predicted"/>
<keyword evidence="5" id="KW-1185">Reference proteome</keyword>